<evidence type="ECO:0000259" key="2">
    <source>
        <dbReference type="PROSITE" id="PS51723"/>
    </source>
</evidence>
<evidence type="ECO:0000313" key="3">
    <source>
        <dbReference type="EMBL" id="TWW76696.1"/>
    </source>
</evidence>
<name>A0A5C6PBY1_9TELE</name>
<gene>
    <name evidence="3" type="ORF">D4764_12G0000860</name>
</gene>
<dbReference type="Proteomes" id="UP000324091">
    <property type="component" value="Chromosome 12"/>
</dbReference>
<dbReference type="AlphaFoldDB" id="A0A5C6PBY1"/>
<feature type="domain" description="Peptidase M60" evidence="2">
    <location>
        <begin position="543"/>
        <end position="840"/>
    </location>
</feature>
<dbReference type="GO" id="GO:0090314">
    <property type="term" value="P:positive regulation of protein targeting to membrane"/>
    <property type="evidence" value="ECO:0007669"/>
    <property type="project" value="TreeGrafter"/>
</dbReference>
<protein>
    <submittedName>
        <fullName evidence="3">TRPM8 channel-associated factor-like protein</fullName>
    </submittedName>
</protein>
<keyword evidence="4" id="KW-1185">Reference proteome</keyword>
<dbReference type="SMART" id="SM01276">
    <property type="entry name" value="M60-like"/>
    <property type="match status" value="1"/>
</dbReference>
<proteinExistence type="inferred from homology"/>
<dbReference type="InterPro" id="IPR051244">
    <property type="entry name" value="TCAF"/>
</dbReference>
<dbReference type="GO" id="GO:0005886">
    <property type="term" value="C:plasma membrane"/>
    <property type="evidence" value="ECO:0007669"/>
    <property type="project" value="TreeGrafter"/>
</dbReference>
<evidence type="ECO:0000313" key="4">
    <source>
        <dbReference type="Proteomes" id="UP000324091"/>
    </source>
</evidence>
<comment type="caution">
    <text evidence="3">The sequence shown here is derived from an EMBL/GenBank/DDBJ whole genome shotgun (WGS) entry which is preliminary data.</text>
</comment>
<accession>A0A5C6PBY1</accession>
<organism evidence="3 4">
    <name type="scientific">Takifugu flavidus</name>
    <name type="common">sansaifugu</name>
    <dbReference type="NCBI Taxonomy" id="433684"/>
    <lineage>
        <taxon>Eukaryota</taxon>
        <taxon>Metazoa</taxon>
        <taxon>Chordata</taxon>
        <taxon>Craniata</taxon>
        <taxon>Vertebrata</taxon>
        <taxon>Euteleostomi</taxon>
        <taxon>Actinopterygii</taxon>
        <taxon>Neopterygii</taxon>
        <taxon>Teleostei</taxon>
        <taxon>Neoteleostei</taxon>
        <taxon>Acanthomorphata</taxon>
        <taxon>Eupercaria</taxon>
        <taxon>Tetraodontiformes</taxon>
        <taxon>Tetradontoidea</taxon>
        <taxon>Tetraodontidae</taxon>
        <taxon>Takifugu</taxon>
    </lineage>
</organism>
<dbReference type="PROSITE" id="PS51723">
    <property type="entry name" value="PEPTIDASE_M60"/>
    <property type="match status" value="1"/>
</dbReference>
<dbReference type="InterPro" id="IPR035423">
    <property type="entry name" value="M60-like_N"/>
</dbReference>
<dbReference type="InterPro" id="IPR042279">
    <property type="entry name" value="Pep_M60_3"/>
</dbReference>
<sequence length="914" mass="101377">MSTKPTQDFEEAYKRLVKGLTQLDVKDYYVPSELALVGDAFPLAINSQGQVLMAASTYGLGRIVVLGHEACLSEFPSLVVNAVNWLRGDGSANLSVAVHQNIKAAADQLCQYKFTVKVVGGFRSDLGVGVYVTDAYSVAADQKSLVTFMKSGGGILIGGQAWHWSSKNPGVEPLLNFDGNKVSGVAGIYFTEKFSEMEALSISPEVPYSWMSLKPSRDFNDDLNFLLKGVTELDVGSPSTFSEILPHGSLAFPIGTTAEGRPFLAGAYYGLGRVLVISHEGCLSNQNLSTFWSNAIRWLDQGRNGVVGVVEKRAVPVLSKSGFTCEYTDFRKDLSVYMGMASSDAHAKEIQDFVAEGGGLVIGGHAWYWSYGGGNVMTEFPGNKILNKMGLSLLGDTIDGGIYKVPESSQATVDNYHFRHMLSQFAGHVLEEKALSQSQTESFQKLSSDCAKFLQMRAYGCSSYMQVLLALYDLIVKAGVPQVSESSPVKSPKDRVLLFMGSEMYKAFPDPDVLLPHLIKDIPTLPVVNSQRIKINVDTAGGFEWISTGLYLSPGMKTNLTLPAAIVNKGWKIQIGCQTDYLSHQQLIRAPSVHLRVPITSEKMQVQNLWGGLIYLLAPSQTRVTGVEMVVQQAVLAPYYKSGVTTADDWSRRRAAPSPWAELEFDNIILTVPSKAVRDLEQVDELAQVWNNIMKTVAELATTPLKFPRKERIVIDVQISYGWMHAGYPIMGQTATAYLITNTTKIAGGQMWGPIHELGHNQQRSCWEFPPHTTECTCNLWSVYVHEELLGIERTKAHSNLTSERRKARMKKFVADGRKLSDWSVWTALETYLQLQEKFGWEAFKKVFAGYFEMSNFPHDNKGKMNLYAETFSRVVGMNLSGFFKSWAWPIEEITEEDLSHLPPWTDHPMAQYN</sequence>
<dbReference type="FunFam" id="3.40.390.80:FF:000001">
    <property type="entry name" value="TRPM8 channel-associated factor 1"/>
    <property type="match status" value="1"/>
</dbReference>
<dbReference type="Pfam" id="PF17291">
    <property type="entry name" value="M60-like_N"/>
    <property type="match status" value="1"/>
</dbReference>
<dbReference type="Gene3D" id="3.40.390.80">
    <property type="entry name" value="Peptidase M60, enhancin-like domain 2"/>
    <property type="match status" value="1"/>
</dbReference>
<reference evidence="3 4" key="1">
    <citation type="submission" date="2019-04" db="EMBL/GenBank/DDBJ databases">
        <title>Chromosome genome assembly for Takifugu flavidus.</title>
        <authorList>
            <person name="Xiao S."/>
        </authorList>
    </citation>
    <scope>NUCLEOTIDE SEQUENCE [LARGE SCALE GENOMIC DNA]</scope>
    <source>
        <strain evidence="3">HTHZ2018</strain>
        <tissue evidence="3">Muscle</tissue>
    </source>
</reference>
<dbReference type="EMBL" id="RHFK02000004">
    <property type="protein sequence ID" value="TWW76696.1"/>
    <property type="molecule type" value="Genomic_DNA"/>
</dbReference>
<dbReference type="Gene3D" id="1.10.390.30">
    <property type="entry name" value="Peptidase M60, enhancin-like domain 3"/>
    <property type="match status" value="1"/>
</dbReference>
<dbReference type="Pfam" id="PF13402">
    <property type="entry name" value="Peptidase_M60"/>
    <property type="match status" value="1"/>
</dbReference>
<dbReference type="PANTHER" id="PTHR15730">
    <property type="entry name" value="EXPERIMENTAL AUTOIMMUNE PROSTATITIS ANTIGEN 2-RELATED"/>
    <property type="match status" value="1"/>
</dbReference>
<dbReference type="SUPFAM" id="SSF52317">
    <property type="entry name" value="Class I glutamine amidotransferase-like"/>
    <property type="match status" value="1"/>
</dbReference>
<dbReference type="InterPro" id="IPR031161">
    <property type="entry name" value="Peptidase_M60_dom"/>
</dbReference>
<dbReference type="PANTHER" id="PTHR15730:SF5">
    <property type="entry name" value="SI:CH211-210B2.2-RELATED"/>
    <property type="match status" value="1"/>
</dbReference>
<comment type="similarity">
    <text evidence="1">Belongs to the TCAF family.</text>
</comment>
<dbReference type="InterPro" id="IPR029062">
    <property type="entry name" value="Class_I_gatase-like"/>
</dbReference>
<evidence type="ECO:0000256" key="1">
    <source>
        <dbReference type="ARBA" id="ARBA00009770"/>
    </source>
</evidence>
<dbReference type="GO" id="GO:0044325">
    <property type="term" value="F:transmembrane transporter binding"/>
    <property type="evidence" value="ECO:0007669"/>
    <property type="project" value="TreeGrafter"/>
</dbReference>